<accession>A0ACC1QVJ3</accession>
<evidence type="ECO:0000313" key="2">
    <source>
        <dbReference type="Proteomes" id="UP001148737"/>
    </source>
</evidence>
<comment type="caution">
    <text evidence="1">The sequence shown here is derived from an EMBL/GenBank/DDBJ whole genome shotgun (WGS) entry which is preliminary data.</text>
</comment>
<evidence type="ECO:0000313" key="1">
    <source>
        <dbReference type="EMBL" id="KAJ3493729.1"/>
    </source>
</evidence>
<proteinExistence type="predicted"/>
<sequence>MATVTATSQNAGILAGTFLSGAMMSLCFVPVPVMLDTATDAKHLAKQWTRLFYRGHRIFPAMALTTGLIHCYTAATTGRWVFALAGAATVSIAPYTWSLMAATNRQLFQLAEESSQPSRLSAADRLATVKDLVVKWAWLHLVRSLLPLAGTMIAACATLT</sequence>
<keyword evidence="2" id="KW-1185">Reference proteome</keyword>
<gene>
    <name evidence="1" type="ORF">NLG97_g4546</name>
</gene>
<organism evidence="1 2">
    <name type="scientific">Lecanicillium saksenae</name>
    <dbReference type="NCBI Taxonomy" id="468837"/>
    <lineage>
        <taxon>Eukaryota</taxon>
        <taxon>Fungi</taxon>
        <taxon>Dikarya</taxon>
        <taxon>Ascomycota</taxon>
        <taxon>Pezizomycotina</taxon>
        <taxon>Sordariomycetes</taxon>
        <taxon>Hypocreomycetidae</taxon>
        <taxon>Hypocreales</taxon>
        <taxon>Cordycipitaceae</taxon>
        <taxon>Lecanicillium</taxon>
    </lineage>
</organism>
<dbReference type="EMBL" id="JANAKD010000456">
    <property type="protein sequence ID" value="KAJ3493729.1"/>
    <property type="molecule type" value="Genomic_DNA"/>
</dbReference>
<protein>
    <submittedName>
        <fullName evidence="1">Uncharacterized protein</fullName>
    </submittedName>
</protein>
<name>A0ACC1QVJ3_9HYPO</name>
<reference evidence="1" key="1">
    <citation type="submission" date="2022-07" db="EMBL/GenBank/DDBJ databases">
        <title>Genome Sequence of Lecanicillium saksenae.</title>
        <authorList>
            <person name="Buettner E."/>
        </authorList>
    </citation>
    <scope>NUCLEOTIDE SEQUENCE</scope>
    <source>
        <strain evidence="1">VT-O1</strain>
    </source>
</reference>
<dbReference type="Proteomes" id="UP001148737">
    <property type="component" value="Unassembled WGS sequence"/>
</dbReference>